<feature type="compositionally biased region" description="Basic residues" evidence="1">
    <location>
        <begin position="215"/>
        <end position="224"/>
    </location>
</feature>
<name>A0ABT3P0P7_9PROT</name>
<dbReference type="Pfam" id="PF11748">
    <property type="entry name" value="DUF3306"/>
    <property type="match status" value="1"/>
</dbReference>
<protein>
    <submittedName>
        <fullName evidence="2">DUF3306 domain-containing protein</fullName>
    </submittedName>
</protein>
<accession>A0ABT3P0P7</accession>
<dbReference type="Proteomes" id="UP001526430">
    <property type="component" value="Unassembled WGS sequence"/>
</dbReference>
<evidence type="ECO:0000313" key="2">
    <source>
        <dbReference type="EMBL" id="MCW8087961.1"/>
    </source>
</evidence>
<comment type="caution">
    <text evidence="2">The sequence shown here is derived from an EMBL/GenBank/DDBJ whole genome shotgun (WGS) entry which is preliminary data.</text>
</comment>
<evidence type="ECO:0000313" key="3">
    <source>
        <dbReference type="Proteomes" id="UP001526430"/>
    </source>
</evidence>
<sequence>MSGFLGRWSQRKRAALRGEETVPETEAPPAPPAVEVELPPAFIPPVAEAAPEASVAAPEPEAETEEEFGLASLPPLDALHAGSDFTAFLRKGVPLALRHAALRKAWVADPLIRDYLSPLDYGWDFNTPGGLPPGFSDTLGETAEKVKELLRRAIGEPEPEAEKPELVAAAEEAEPEADAPVPVEEAAPEPEPPLLVAEVPPALSPEVDGDEAMPRRRHGGALPA</sequence>
<feature type="region of interest" description="Disordered" evidence="1">
    <location>
        <begin position="1"/>
        <end position="69"/>
    </location>
</feature>
<proteinExistence type="predicted"/>
<feature type="region of interest" description="Disordered" evidence="1">
    <location>
        <begin position="153"/>
        <end position="224"/>
    </location>
</feature>
<organism evidence="2 3">
    <name type="scientific">Sabulicella glaciei</name>
    <dbReference type="NCBI Taxonomy" id="2984948"/>
    <lineage>
        <taxon>Bacteria</taxon>
        <taxon>Pseudomonadati</taxon>
        <taxon>Pseudomonadota</taxon>
        <taxon>Alphaproteobacteria</taxon>
        <taxon>Acetobacterales</taxon>
        <taxon>Acetobacteraceae</taxon>
        <taxon>Sabulicella</taxon>
    </lineage>
</organism>
<keyword evidence="3" id="KW-1185">Reference proteome</keyword>
<evidence type="ECO:0000256" key="1">
    <source>
        <dbReference type="SAM" id="MobiDB-lite"/>
    </source>
</evidence>
<dbReference type="InterPro" id="IPR021735">
    <property type="entry name" value="DUF3306"/>
</dbReference>
<feature type="compositionally biased region" description="Basic and acidic residues" evidence="1">
    <location>
        <begin position="153"/>
        <end position="165"/>
    </location>
</feature>
<feature type="compositionally biased region" description="Low complexity" evidence="1">
    <location>
        <begin position="33"/>
        <end position="59"/>
    </location>
</feature>
<dbReference type="RefSeq" id="WP_301592163.1">
    <property type="nucleotide sequence ID" value="NZ_JAPFQI010000024.1"/>
</dbReference>
<dbReference type="EMBL" id="JAPFQI010000024">
    <property type="protein sequence ID" value="MCW8087961.1"/>
    <property type="molecule type" value="Genomic_DNA"/>
</dbReference>
<reference evidence="2 3" key="1">
    <citation type="submission" date="2022-10" db="EMBL/GenBank/DDBJ databases">
        <title>Roseococcus glaciei nov., sp. nov., isolated from glacier.</title>
        <authorList>
            <person name="Liu Q."/>
            <person name="Xin Y.-H."/>
        </authorList>
    </citation>
    <scope>NUCLEOTIDE SEQUENCE [LARGE SCALE GENOMIC DNA]</scope>
    <source>
        <strain evidence="2 3">MDT2-1-1</strain>
    </source>
</reference>
<gene>
    <name evidence="2" type="ORF">OF850_20365</name>
</gene>